<comment type="subcellular location">
    <subcellularLocation>
        <location evidence="1">Nucleus</location>
    </subcellularLocation>
</comment>
<feature type="compositionally biased region" description="Low complexity" evidence="6">
    <location>
        <begin position="56"/>
        <end position="65"/>
    </location>
</feature>
<dbReference type="InterPro" id="IPR007219">
    <property type="entry name" value="XnlR_reg_dom"/>
</dbReference>
<dbReference type="Pfam" id="PF04082">
    <property type="entry name" value="Fungal_trans"/>
    <property type="match status" value="1"/>
</dbReference>
<evidence type="ECO:0000313" key="8">
    <source>
        <dbReference type="EMBL" id="KIV96490.1"/>
    </source>
</evidence>
<reference evidence="8 9" key="1">
    <citation type="submission" date="2015-01" db="EMBL/GenBank/DDBJ databases">
        <title>The Genome Sequence of Exophiala mesophila CBS40295.</title>
        <authorList>
            <consortium name="The Broad Institute Genomics Platform"/>
            <person name="Cuomo C."/>
            <person name="de Hoog S."/>
            <person name="Gorbushina A."/>
            <person name="Stielow B."/>
            <person name="Teixiera M."/>
            <person name="Abouelleil A."/>
            <person name="Chapman S.B."/>
            <person name="Priest M."/>
            <person name="Young S.K."/>
            <person name="Wortman J."/>
            <person name="Nusbaum C."/>
            <person name="Birren B."/>
        </authorList>
    </citation>
    <scope>NUCLEOTIDE SEQUENCE [LARGE SCALE GENOMIC DNA]</scope>
    <source>
        <strain evidence="8 9">CBS 40295</strain>
    </source>
</reference>
<dbReference type="InterPro" id="IPR051089">
    <property type="entry name" value="prtT"/>
</dbReference>
<evidence type="ECO:0000256" key="4">
    <source>
        <dbReference type="ARBA" id="ARBA00023163"/>
    </source>
</evidence>
<keyword evidence="9" id="KW-1185">Reference proteome</keyword>
<dbReference type="CDD" id="cd12148">
    <property type="entry name" value="fungal_TF_MHR"/>
    <property type="match status" value="1"/>
</dbReference>
<keyword evidence="4" id="KW-0804">Transcription</keyword>
<accession>A0A0D1X3V7</accession>
<dbReference type="GO" id="GO:0006351">
    <property type="term" value="P:DNA-templated transcription"/>
    <property type="evidence" value="ECO:0007669"/>
    <property type="project" value="InterPro"/>
</dbReference>
<feature type="region of interest" description="Disordered" evidence="6">
    <location>
        <begin position="517"/>
        <end position="545"/>
    </location>
</feature>
<dbReference type="RefSeq" id="XP_016228064.1">
    <property type="nucleotide sequence ID" value="XM_016364415.1"/>
</dbReference>
<feature type="compositionally biased region" description="Polar residues" evidence="6">
    <location>
        <begin position="66"/>
        <end position="86"/>
    </location>
</feature>
<evidence type="ECO:0000256" key="1">
    <source>
        <dbReference type="ARBA" id="ARBA00004123"/>
    </source>
</evidence>
<evidence type="ECO:0000256" key="5">
    <source>
        <dbReference type="ARBA" id="ARBA00023242"/>
    </source>
</evidence>
<keyword evidence="5" id="KW-0539">Nucleus</keyword>
<dbReference type="PANTHER" id="PTHR31845:SF21">
    <property type="entry name" value="REGULATORY PROTEIN LEU3"/>
    <property type="match status" value="1"/>
</dbReference>
<organism evidence="8 9">
    <name type="scientific">Exophiala mesophila</name>
    <name type="common">Black yeast-like fungus</name>
    <dbReference type="NCBI Taxonomy" id="212818"/>
    <lineage>
        <taxon>Eukaryota</taxon>
        <taxon>Fungi</taxon>
        <taxon>Dikarya</taxon>
        <taxon>Ascomycota</taxon>
        <taxon>Pezizomycotina</taxon>
        <taxon>Eurotiomycetes</taxon>
        <taxon>Chaetothyriomycetidae</taxon>
        <taxon>Chaetothyriales</taxon>
        <taxon>Herpotrichiellaceae</taxon>
        <taxon>Exophiala</taxon>
    </lineage>
</organism>
<evidence type="ECO:0000259" key="7">
    <source>
        <dbReference type="Pfam" id="PF04082"/>
    </source>
</evidence>
<dbReference type="OrthoDB" id="3163292at2759"/>
<feature type="region of interest" description="Disordered" evidence="6">
    <location>
        <begin position="55"/>
        <end position="92"/>
    </location>
</feature>
<feature type="compositionally biased region" description="Polar residues" evidence="6">
    <location>
        <begin position="1"/>
        <end position="12"/>
    </location>
</feature>
<gene>
    <name evidence="8" type="ORF">PV10_00352</name>
</gene>
<dbReference type="EMBL" id="KN847520">
    <property type="protein sequence ID" value="KIV96490.1"/>
    <property type="molecule type" value="Genomic_DNA"/>
</dbReference>
<dbReference type="GeneID" id="27318197"/>
<evidence type="ECO:0000313" key="9">
    <source>
        <dbReference type="Proteomes" id="UP000054302"/>
    </source>
</evidence>
<sequence>MALVNDTRSQAAQIPMSRILSPSPLPGPEPGQWDRTKSMAIPLSTSLQNDWHETHASAVSHSSVAQNSWPPQTKTNPGSYPSTRSPSRPLAKGSHQLGLINVKSDHVDELFRIFFDKYHPHLPFLDPLRSPDEYFSQSSLLFWSIISVAGRQWDQDIALLPLLASPVTRLAWDTIRTFPSSLASLQALLLLCTWPFPTVTRWLEPTHAWISMATSMAQQLGLPGPDRSSEYSRAKRRLTTSMEDERLRTWAACVIVTQNAATASGIMPSFSFGLTIHSSLEEPYIRQLPYDLRQFCMIARFSHRIGSRLSETFCPDGGNLAPVSATQHMPQLETELGVLQQSVDISNKYVLCQMLSVKLAYYVHYFYLPTWENGRKRGILECYAIAQEFISEASSIDRVLDLFRHISGSLFLSLFTATCVLWKVLHSGYHADVDFAAGRATFNSAIRALRACSIENNDNAARHAEILVHLWTVAELQQHRTAGGEPLVIHRSRHGASLTYDCLFYWRNNVGGKVTNGLHTSPTVPVDRAGHGNPPAADGSPGLLDTEPWITESQLSLGIDMVDDGLDLDASSMLFAQL</sequence>
<dbReference type="Proteomes" id="UP000054302">
    <property type="component" value="Unassembled WGS sequence"/>
</dbReference>
<dbReference type="GO" id="GO:0008270">
    <property type="term" value="F:zinc ion binding"/>
    <property type="evidence" value="ECO:0007669"/>
    <property type="project" value="InterPro"/>
</dbReference>
<evidence type="ECO:0000256" key="6">
    <source>
        <dbReference type="SAM" id="MobiDB-lite"/>
    </source>
</evidence>
<dbReference type="AlphaFoldDB" id="A0A0D1X3V7"/>
<protein>
    <recommendedName>
        <fullName evidence="7">Xylanolytic transcriptional activator regulatory domain-containing protein</fullName>
    </recommendedName>
</protein>
<feature type="region of interest" description="Disordered" evidence="6">
    <location>
        <begin position="1"/>
        <end position="36"/>
    </location>
</feature>
<dbReference type="GO" id="GO:0005634">
    <property type="term" value="C:nucleus"/>
    <property type="evidence" value="ECO:0007669"/>
    <property type="project" value="UniProtKB-SubCell"/>
</dbReference>
<dbReference type="GO" id="GO:0000981">
    <property type="term" value="F:DNA-binding transcription factor activity, RNA polymerase II-specific"/>
    <property type="evidence" value="ECO:0007669"/>
    <property type="project" value="TreeGrafter"/>
</dbReference>
<keyword evidence="3" id="KW-0238">DNA-binding</keyword>
<keyword evidence="2" id="KW-0805">Transcription regulation</keyword>
<dbReference type="GO" id="GO:0000976">
    <property type="term" value="F:transcription cis-regulatory region binding"/>
    <property type="evidence" value="ECO:0007669"/>
    <property type="project" value="TreeGrafter"/>
</dbReference>
<feature type="domain" description="Xylanolytic transcriptional activator regulatory" evidence="7">
    <location>
        <begin position="113"/>
        <end position="255"/>
    </location>
</feature>
<evidence type="ECO:0000256" key="2">
    <source>
        <dbReference type="ARBA" id="ARBA00023015"/>
    </source>
</evidence>
<dbReference type="HOGENOM" id="CLU_471745_0_0_1"/>
<evidence type="ECO:0000256" key="3">
    <source>
        <dbReference type="ARBA" id="ARBA00023125"/>
    </source>
</evidence>
<dbReference type="PANTHER" id="PTHR31845">
    <property type="entry name" value="FINGER DOMAIN PROTEIN, PUTATIVE-RELATED"/>
    <property type="match status" value="1"/>
</dbReference>
<proteinExistence type="predicted"/>
<name>A0A0D1X3V7_EXOME</name>
<dbReference type="VEuPathDB" id="FungiDB:PV10_00352"/>